<feature type="signal peptide" evidence="2">
    <location>
        <begin position="1"/>
        <end position="27"/>
    </location>
</feature>
<comment type="caution">
    <text evidence="3">The sequence shown here is derived from an EMBL/GenBank/DDBJ whole genome shotgun (WGS) entry which is preliminary data.</text>
</comment>
<dbReference type="AlphaFoldDB" id="A0A2I1FVS8"/>
<evidence type="ECO:0000313" key="3">
    <source>
        <dbReference type="EMBL" id="PKY38456.1"/>
    </source>
</evidence>
<keyword evidence="2" id="KW-0732">Signal</keyword>
<evidence type="ECO:0000256" key="2">
    <source>
        <dbReference type="SAM" id="SignalP"/>
    </source>
</evidence>
<dbReference type="EMBL" id="LLXI01000029">
    <property type="protein sequence ID" value="PKY38456.1"/>
    <property type="molecule type" value="Genomic_DNA"/>
</dbReference>
<feature type="compositionally biased region" description="Pro residues" evidence="1">
    <location>
        <begin position="40"/>
        <end position="59"/>
    </location>
</feature>
<evidence type="ECO:0000256" key="1">
    <source>
        <dbReference type="SAM" id="MobiDB-lite"/>
    </source>
</evidence>
<gene>
    <name evidence="3" type="ORF">RhiirA4_537315</name>
</gene>
<feature type="compositionally biased region" description="Low complexity" evidence="1">
    <location>
        <begin position="30"/>
        <end position="39"/>
    </location>
</feature>
<feature type="chain" id="PRO_5014197508" evidence="2">
    <location>
        <begin position="28"/>
        <end position="59"/>
    </location>
</feature>
<accession>A0A2I1FVS8</accession>
<feature type="region of interest" description="Disordered" evidence="1">
    <location>
        <begin position="30"/>
        <end position="59"/>
    </location>
</feature>
<organism evidence="3 4">
    <name type="scientific">Rhizophagus irregularis</name>
    <dbReference type="NCBI Taxonomy" id="588596"/>
    <lineage>
        <taxon>Eukaryota</taxon>
        <taxon>Fungi</taxon>
        <taxon>Fungi incertae sedis</taxon>
        <taxon>Mucoromycota</taxon>
        <taxon>Glomeromycotina</taxon>
        <taxon>Glomeromycetes</taxon>
        <taxon>Glomerales</taxon>
        <taxon>Glomeraceae</taxon>
        <taxon>Rhizophagus</taxon>
    </lineage>
</organism>
<proteinExistence type="predicted"/>
<sequence>MIFLESKYNFVLVFLMMVLVLISQTYCIPQGGTQPVTQPDTPPPSPPGPTPPDNGPTPP</sequence>
<reference evidence="3 4" key="1">
    <citation type="submission" date="2015-10" db="EMBL/GenBank/DDBJ databases">
        <title>Genome analyses suggest a sexual origin of heterokaryosis in a supposedly ancient asexual fungus.</title>
        <authorList>
            <person name="Ropars J."/>
            <person name="Sedzielewska K."/>
            <person name="Noel J."/>
            <person name="Charron P."/>
            <person name="Farinelli L."/>
            <person name="Marton T."/>
            <person name="Kruger M."/>
            <person name="Pelin A."/>
            <person name="Brachmann A."/>
            <person name="Corradi N."/>
        </authorList>
    </citation>
    <scope>NUCLEOTIDE SEQUENCE [LARGE SCALE GENOMIC DNA]</scope>
    <source>
        <strain evidence="3 4">A4</strain>
    </source>
</reference>
<keyword evidence="4" id="KW-1185">Reference proteome</keyword>
<evidence type="ECO:0000313" key="4">
    <source>
        <dbReference type="Proteomes" id="UP000234323"/>
    </source>
</evidence>
<dbReference type="Proteomes" id="UP000234323">
    <property type="component" value="Unassembled WGS sequence"/>
</dbReference>
<name>A0A2I1FVS8_9GLOM</name>
<protein>
    <submittedName>
        <fullName evidence="3">Uncharacterized protein</fullName>
    </submittedName>
</protein>